<dbReference type="PROSITE" id="PS50158">
    <property type="entry name" value="ZF_CCHC"/>
    <property type="match status" value="1"/>
</dbReference>
<evidence type="ECO:0000313" key="6">
    <source>
        <dbReference type="EMBL" id="KAL1250665.1"/>
    </source>
</evidence>
<dbReference type="PANTHER" id="PTHR37984:SF15">
    <property type="entry name" value="INTEGRASE CATALYTIC DOMAIN-CONTAINING PROTEIN"/>
    <property type="match status" value="1"/>
</dbReference>
<dbReference type="SUPFAM" id="SSF53098">
    <property type="entry name" value="Ribonuclease H-like"/>
    <property type="match status" value="1"/>
</dbReference>
<feature type="domain" description="CCHC-type" evidence="4">
    <location>
        <begin position="197"/>
        <end position="212"/>
    </location>
</feature>
<dbReference type="InterPro" id="IPR001584">
    <property type="entry name" value="Integrase_cat-core"/>
</dbReference>
<dbReference type="EMBL" id="JAYMGO010000022">
    <property type="protein sequence ID" value="KAL1250665.1"/>
    <property type="molecule type" value="Genomic_DNA"/>
</dbReference>
<dbReference type="SUPFAM" id="SSF50630">
    <property type="entry name" value="Acid proteases"/>
    <property type="match status" value="1"/>
</dbReference>
<organism evidence="6 7">
    <name type="scientific">Cirrhinus molitorella</name>
    <name type="common">mud carp</name>
    <dbReference type="NCBI Taxonomy" id="172907"/>
    <lineage>
        <taxon>Eukaryota</taxon>
        <taxon>Metazoa</taxon>
        <taxon>Chordata</taxon>
        <taxon>Craniata</taxon>
        <taxon>Vertebrata</taxon>
        <taxon>Euteleostomi</taxon>
        <taxon>Actinopterygii</taxon>
        <taxon>Neopterygii</taxon>
        <taxon>Teleostei</taxon>
        <taxon>Ostariophysi</taxon>
        <taxon>Cypriniformes</taxon>
        <taxon>Cyprinidae</taxon>
        <taxon>Labeoninae</taxon>
        <taxon>Labeonini</taxon>
        <taxon>Cirrhinus</taxon>
    </lineage>
</organism>
<evidence type="ECO:0000256" key="1">
    <source>
        <dbReference type="ARBA" id="ARBA00039658"/>
    </source>
</evidence>
<reference evidence="6 7" key="1">
    <citation type="submission" date="2023-09" db="EMBL/GenBank/DDBJ databases">
        <authorList>
            <person name="Wang M."/>
        </authorList>
    </citation>
    <scope>NUCLEOTIDE SEQUENCE [LARGE SCALE GENOMIC DNA]</scope>
    <source>
        <strain evidence="6">GT-2023</strain>
        <tissue evidence="6">Liver</tissue>
    </source>
</reference>
<feature type="region of interest" description="Disordered" evidence="3">
    <location>
        <begin position="1"/>
        <end position="40"/>
    </location>
</feature>
<keyword evidence="7" id="KW-1185">Reference proteome</keyword>
<dbReference type="Pfam" id="PF17921">
    <property type="entry name" value="Integrase_H2C2"/>
    <property type="match status" value="1"/>
</dbReference>
<dbReference type="PROSITE" id="PS50994">
    <property type="entry name" value="INTEGRASE"/>
    <property type="match status" value="1"/>
</dbReference>
<dbReference type="Gene3D" id="1.10.340.70">
    <property type="match status" value="1"/>
</dbReference>
<evidence type="ECO:0000259" key="4">
    <source>
        <dbReference type="PROSITE" id="PS50158"/>
    </source>
</evidence>
<evidence type="ECO:0000256" key="3">
    <source>
        <dbReference type="SAM" id="MobiDB-lite"/>
    </source>
</evidence>
<dbReference type="PANTHER" id="PTHR37984">
    <property type="entry name" value="PROTEIN CBG26694"/>
    <property type="match status" value="1"/>
</dbReference>
<dbReference type="InterPro" id="IPR001878">
    <property type="entry name" value="Znf_CCHC"/>
</dbReference>
<sequence>MSRAGRKGAQRAVQMEAPEEEVETMEDGEEAIVEESGGQKPTLADLSSLFRAHMAQMDAREAKRAQEQKEQERRFKALQHQFGLLQMEVQARTTPTPDPLSVNSCPGEMQDVSQNAFPRIQVWIRERGPETAAEAASLADVFVAARGRNQSWSWRGGKELRKPNVYHQSQYSTSGKPLIGGKLESVMSKPARRVPICYLCGQEGHTKPVCPKNVAKLSQVCFVPRTNVGPVKPGQALRMTTVEVNGKELRALVDTGSDQTLGQTYLLEVGVADNLPYPVILGHDLPVLLDLLQPGRLCNAVVTRAKKKQAEETMSTLNTLPFFDVDMEVEPSKPRKSRSERRREKLAYNASNVPANPVCDLFQSFQVPINIIQLQKGDISLALCFKKAQQEVTALEENPDLSERYLFQQGILYRQFESIKQLVVPQSVREVILKLSHSIPWAGHLGRYKTLARIKRHFYWPGLKRDVTQYCKSCPECQKVSMRTPSRAPLQSLPVINTPFERLGMDIIGPVERSQAGNRFMLVITDYATRYPEVFPMKSIKAKYVATCLIQLFSRVGFPCQILTDQGTNFMSTLLKQVYKLLGIENH</sequence>
<dbReference type="SMART" id="SM00343">
    <property type="entry name" value="ZnF_C2HC"/>
    <property type="match status" value="1"/>
</dbReference>
<protein>
    <recommendedName>
        <fullName evidence="1">Gypsy retrotransposon integrase-like protein 1</fullName>
    </recommendedName>
</protein>
<proteinExistence type="predicted"/>
<dbReference type="InterPro" id="IPR021109">
    <property type="entry name" value="Peptidase_aspartic_dom_sf"/>
</dbReference>
<keyword evidence="2" id="KW-0863">Zinc-finger</keyword>
<evidence type="ECO:0000256" key="2">
    <source>
        <dbReference type="PROSITE-ProRule" id="PRU00047"/>
    </source>
</evidence>
<feature type="domain" description="Integrase catalytic" evidence="5">
    <location>
        <begin position="495"/>
        <end position="587"/>
    </location>
</feature>
<evidence type="ECO:0000313" key="7">
    <source>
        <dbReference type="Proteomes" id="UP001558613"/>
    </source>
</evidence>
<accession>A0ABR3LE50</accession>
<comment type="caution">
    <text evidence="6">The sequence shown here is derived from an EMBL/GenBank/DDBJ whole genome shotgun (WGS) entry which is preliminary data.</text>
</comment>
<name>A0ABR3LE50_9TELE</name>
<dbReference type="InterPro" id="IPR041588">
    <property type="entry name" value="Integrase_H2C2"/>
</dbReference>
<dbReference type="InterPro" id="IPR012337">
    <property type="entry name" value="RNaseH-like_sf"/>
</dbReference>
<dbReference type="InterPro" id="IPR036397">
    <property type="entry name" value="RNaseH_sf"/>
</dbReference>
<dbReference type="InterPro" id="IPR050951">
    <property type="entry name" value="Retrovirus_Pol_polyprotein"/>
</dbReference>
<dbReference type="Proteomes" id="UP001558613">
    <property type="component" value="Unassembled WGS sequence"/>
</dbReference>
<evidence type="ECO:0000259" key="5">
    <source>
        <dbReference type="PROSITE" id="PS50994"/>
    </source>
</evidence>
<feature type="compositionally biased region" description="Acidic residues" evidence="3">
    <location>
        <begin position="17"/>
        <end position="33"/>
    </location>
</feature>
<keyword evidence="2" id="KW-0862">Zinc</keyword>
<gene>
    <name evidence="6" type="ORF">QQF64_018461</name>
</gene>
<dbReference type="Gene3D" id="3.30.420.10">
    <property type="entry name" value="Ribonuclease H-like superfamily/Ribonuclease H"/>
    <property type="match status" value="1"/>
</dbReference>
<keyword evidence="2" id="KW-0479">Metal-binding</keyword>